<sequence>MIKTKHIVGCLNEKVGLQNKIGAPPVCRNGMGCEWEMGVRFVFAGPIPLPLFCLHGVGLNPNENGVARVARKEGRFSPLNESTKRYSSLPPTTVTQPPHEPATASRGSRRRQPNITSTETSHCATETSHCATAANPKYHRIQFSVVGEWVTIVAEGVGGKDEETILEVVCRWGRWKGKSRVLKVIEERRRCQAQAVSRWRRITVGKTNVRGDGEMENCP</sequence>
<gene>
    <name evidence="2" type="ORF">LR48_Vigan843s001400</name>
</gene>
<dbReference type="Proteomes" id="UP000053144">
    <property type="component" value="Unassembled WGS sequence"/>
</dbReference>
<accession>A0A0L9THR3</accession>
<feature type="region of interest" description="Disordered" evidence="1">
    <location>
        <begin position="72"/>
        <end position="125"/>
    </location>
</feature>
<feature type="compositionally biased region" description="Polar residues" evidence="1">
    <location>
        <begin position="113"/>
        <end position="125"/>
    </location>
</feature>
<name>A0A0L9THR3_PHAAN</name>
<feature type="compositionally biased region" description="Polar residues" evidence="1">
    <location>
        <begin position="79"/>
        <end position="96"/>
    </location>
</feature>
<evidence type="ECO:0000313" key="2">
    <source>
        <dbReference type="EMBL" id="KOM29952.1"/>
    </source>
</evidence>
<protein>
    <submittedName>
        <fullName evidence="2">Uncharacterized protein</fullName>
    </submittedName>
</protein>
<proteinExistence type="predicted"/>
<evidence type="ECO:0000256" key="1">
    <source>
        <dbReference type="SAM" id="MobiDB-lite"/>
    </source>
</evidence>
<dbReference type="Gramene" id="KOM29952">
    <property type="protein sequence ID" value="KOM29952"/>
    <property type="gene ID" value="LR48_Vigan843s001400"/>
</dbReference>
<reference evidence="3" key="1">
    <citation type="journal article" date="2015" name="Proc. Natl. Acad. Sci. U.S.A.">
        <title>Genome sequencing of adzuki bean (Vigna angularis) provides insight into high starch and low fat accumulation and domestication.</title>
        <authorList>
            <person name="Yang K."/>
            <person name="Tian Z."/>
            <person name="Chen C."/>
            <person name="Luo L."/>
            <person name="Zhao B."/>
            <person name="Wang Z."/>
            <person name="Yu L."/>
            <person name="Li Y."/>
            <person name="Sun Y."/>
            <person name="Li W."/>
            <person name="Chen Y."/>
            <person name="Li Y."/>
            <person name="Zhang Y."/>
            <person name="Ai D."/>
            <person name="Zhao J."/>
            <person name="Shang C."/>
            <person name="Ma Y."/>
            <person name="Wu B."/>
            <person name="Wang M."/>
            <person name="Gao L."/>
            <person name="Sun D."/>
            <person name="Zhang P."/>
            <person name="Guo F."/>
            <person name="Wang W."/>
            <person name="Li Y."/>
            <person name="Wang J."/>
            <person name="Varshney R.K."/>
            <person name="Wang J."/>
            <person name="Ling H.Q."/>
            <person name="Wan P."/>
        </authorList>
    </citation>
    <scope>NUCLEOTIDE SEQUENCE</scope>
    <source>
        <strain evidence="3">cv. Jingnong 6</strain>
    </source>
</reference>
<dbReference type="AlphaFoldDB" id="A0A0L9THR3"/>
<organism evidence="2 3">
    <name type="scientific">Phaseolus angularis</name>
    <name type="common">Azuki bean</name>
    <name type="synonym">Vigna angularis</name>
    <dbReference type="NCBI Taxonomy" id="3914"/>
    <lineage>
        <taxon>Eukaryota</taxon>
        <taxon>Viridiplantae</taxon>
        <taxon>Streptophyta</taxon>
        <taxon>Embryophyta</taxon>
        <taxon>Tracheophyta</taxon>
        <taxon>Spermatophyta</taxon>
        <taxon>Magnoliopsida</taxon>
        <taxon>eudicotyledons</taxon>
        <taxon>Gunneridae</taxon>
        <taxon>Pentapetalae</taxon>
        <taxon>rosids</taxon>
        <taxon>fabids</taxon>
        <taxon>Fabales</taxon>
        <taxon>Fabaceae</taxon>
        <taxon>Papilionoideae</taxon>
        <taxon>50 kb inversion clade</taxon>
        <taxon>NPAAA clade</taxon>
        <taxon>indigoferoid/millettioid clade</taxon>
        <taxon>Phaseoleae</taxon>
        <taxon>Vigna</taxon>
    </lineage>
</organism>
<dbReference type="EMBL" id="KQ258557">
    <property type="protein sequence ID" value="KOM29952.1"/>
    <property type="molecule type" value="Genomic_DNA"/>
</dbReference>
<evidence type="ECO:0000313" key="3">
    <source>
        <dbReference type="Proteomes" id="UP000053144"/>
    </source>
</evidence>